<dbReference type="SUPFAM" id="SSF52058">
    <property type="entry name" value="L domain-like"/>
    <property type="match status" value="3"/>
</dbReference>
<dbReference type="InterPro" id="IPR052574">
    <property type="entry name" value="CDIRP"/>
</dbReference>
<accession>A0ABU9IQE4</accession>
<protein>
    <submittedName>
        <fullName evidence="7">Leucine-rich repeat domain-containing protein</fullName>
    </submittedName>
</protein>
<dbReference type="InterPro" id="IPR026444">
    <property type="entry name" value="Secre_tail"/>
</dbReference>
<dbReference type="InterPro" id="IPR003591">
    <property type="entry name" value="Leu-rich_rpt_typical-subtyp"/>
</dbReference>
<dbReference type="Gene3D" id="3.80.10.10">
    <property type="entry name" value="Ribonuclease Inhibitor"/>
    <property type="match status" value="3"/>
</dbReference>
<dbReference type="Pfam" id="PF24595">
    <property type="entry name" value="DUF7619"/>
    <property type="match status" value="1"/>
</dbReference>
<dbReference type="Pfam" id="PF18962">
    <property type="entry name" value="Por_Secre_tail"/>
    <property type="match status" value="1"/>
</dbReference>
<evidence type="ECO:0000259" key="5">
    <source>
        <dbReference type="Pfam" id="PF18962"/>
    </source>
</evidence>
<feature type="signal peptide" evidence="4">
    <location>
        <begin position="1"/>
        <end position="20"/>
    </location>
</feature>
<evidence type="ECO:0000259" key="6">
    <source>
        <dbReference type="Pfam" id="PF24595"/>
    </source>
</evidence>
<evidence type="ECO:0000313" key="8">
    <source>
        <dbReference type="Proteomes" id="UP001485226"/>
    </source>
</evidence>
<reference evidence="7 8" key="1">
    <citation type="submission" date="2024-04" db="EMBL/GenBank/DDBJ databases">
        <title>Flavobacterium sp. DGU38 16S ribosomal RNA gene Genome sequencing and assembly.</title>
        <authorList>
            <person name="Park S."/>
        </authorList>
    </citation>
    <scope>NUCLEOTIDE SEQUENCE [LARGE SCALE GENOMIC DNA]</scope>
    <source>
        <strain evidence="7 8">DGU38</strain>
    </source>
</reference>
<dbReference type="Pfam" id="PF12799">
    <property type="entry name" value="LRR_4"/>
    <property type="match status" value="1"/>
</dbReference>
<keyword evidence="3" id="KW-0677">Repeat</keyword>
<comment type="caution">
    <text evidence="7">The sequence shown here is derived from an EMBL/GenBank/DDBJ whole genome shotgun (WGS) entry which is preliminary data.</text>
</comment>
<dbReference type="InterPro" id="IPR032675">
    <property type="entry name" value="LRR_dom_sf"/>
</dbReference>
<dbReference type="InterPro" id="IPR055353">
    <property type="entry name" value="DUF7619"/>
</dbReference>
<gene>
    <name evidence="7" type="ORF">AAEO57_12855</name>
</gene>
<dbReference type="SMART" id="SM00369">
    <property type="entry name" value="LRR_TYP"/>
    <property type="match status" value="8"/>
</dbReference>
<dbReference type="EMBL" id="JBBYHS010000012">
    <property type="protein sequence ID" value="MEL1254673.1"/>
    <property type="molecule type" value="Genomic_DNA"/>
</dbReference>
<dbReference type="SMART" id="SM00365">
    <property type="entry name" value="LRR_SD22"/>
    <property type="match status" value="8"/>
</dbReference>
<evidence type="ECO:0000256" key="2">
    <source>
        <dbReference type="ARBA" id="ARBA00022729"/>
    </source>
</evidence>
<sequence length="1162" mass="128194">MIKNYLSLLAFCLFSSFTNAQIINIPDANFKAKLLQAGTSNQIALDINSSSIKIDANDNKEIEVSEAQKVGYLNLTNSQINSLEGISNFSNLKTLQCGSNSLTSLNVTSLSKLQFLRCDYNLIASLEISGLSELTSLFCNANRLTTLNLTGLSKLHTINFEYNKFTELDLTSLSNLYSLICRSNALTSLKLSGLSKLNNVDCEFNTFTSLEIKNLPALQRLDCSNSFSTGTLDLSGIPNLTWLDCSSNKFTTLDVSNLTKLKYLDCGFNKLATLDASNLKNLTELLCWRNELTSLNVNGLALLETLNFSENKFTSFTGTGLSKIKSLDLRGNKLTNLDISSSTSLESLFCSENLLTTLNLSGLNNLKLLYVNNNKLTNLDLTIAAKLTKVYCQNNLLTNINVANSIYLAELYIDTNQLSSIDLTGLTNLSILSCSANKFADINILGLKNLTEFYCTTNALTKIDLTGLTKLSTLACGRNQLSNLNVLGLSNLKLLYCHRNLLTALDLTGLTNLALLNCGYNQFSTLNVSGLTGLKEFYCTNNQITDLDLSGLTNLGVLEAGNNLLTKLNVSGLKKLQMLSFENNTVETIDLSGLQNIMSFNCSNNKLKNLDFSTVIYTPQQGFMGSDTYTYEYADGMMIFMTMCDYTLNNNQFELINLKNSNGYSVSFSDNNSLKYICVNDDKIQEIEEAVTKYGYTDCHVNSYCSFKPGGINYVIQGNARIDSNNNGCDALDIPASNLKFIIDDTVKNKSIINNATGSYMIPVSAGNYKVTPTLENPDYFTTSPGFVNVVFPSVASPFSQNFCLVPNGLHKDLEINILPTQPARPGFDAKYKIIYKNKGNVTQSGSVNLIFDDTTLDFVSSNVTFSSQTTGNIAWDFTNLKAFETREIEIILNVNTPTEIPAVNNNDILSYTVKINSAETDEMITDNTFELNQTVVGSYDPNDKTCLEGNVIKPGLIGEYVHYMIRFENTGTYQAENVVVKDLIDLSKFDINTLVPTSSSHSYITKISDGNKVEFIFEKINLPFDDVNNDGYIAFKIKTLPTLTVGDSFTNEANIYFDYNLPILTNKATSTFKTTLGNQDFDFGNYFTIYPVPAKDVLNIGVKETIEIKSIAVYDVLGQIVIAVPNAEKVSTVDVSKLQKGNYILKIKTNIGTSASKFIKM</sequence>
<evidence type="ECO:0000256" key="4">
    <source>
        <dbReference type="SAM" id="SignalP"/>
    </source>
</evidence>
<evidence type="ECO:0000256" key="1">
    <source>
        <dbReference type="ARBA" id="ARBA00022614"/>
    </source>
</evidence>
<organism evidence="7 8">
    <name type="scientific">Flavobacterium calami</name>
    <dbReference type="NCBI Taxonomy" id="3139144"/>
    <lineage>
        <taxon>Bacteria</taxon>
        <taxon>Pseudomonadati</taxon>
        <taxon>Bacteroidota</taxon>
        <taxon>Flavobacteriia</taxon>
        <taxon>Flavobacteriales</taxon>
        <taxon>Flavobacteriaceae</taxon>
        <taxon>Flavobacterium</taxon>
    </lineage>
</organism>
<dbReference type="PANTHER" id="PTHR47566">
    <property type="match status" value="1"/>
</dbReference>
<dbReference type="PANTHER" id="PTHR47566:SF1">
    <property type="entry name" value="PROTEIN NUD1"/>
    <property type="match status" value="1"/>
</dbReference>
<dbReference type="Proteomes" id="UP001485226">
    <property type="component" value="Unassembled WGS sequence"/>
</dbReference>
<evidence type="ECO:0000256" key="3">
    <source>
        <dbReference type="ARBA" id="ARBA00022737"/>
    </source>
</evidence>
<dbReference type="InterPro" id="IPR025875">
    <property type="entry name" value="Leu-rich_rpt_4"/>
</dbReference>
<dbReference type="NCBIfam" id="TIGR04183">
    <property type="entry name" value="Por_Secre_tail"/>
    <property type="match status" value="1"/>
</dbReference>
<keyword evidence="1" id="KW-0433">Leucine-rich repeat</keyword>
<feature type="domain" description="Secretion system C-terminal sorting" evidence="5">
    <location>
        <begin position="1090"/>
        <end position="1160"/>
    </location>
</feature>
<name>A0ABU9IQE4_9FLAO</name>
<evidence type="ECO:0000313" key="7">
    <source>
        <dbReference type="EMBL" id="MEL1254673.1"/>
    </source>
</evidence>
<feature type="chain" id="PRO_5046238228" evidence="4">
    <location>
        <begin position="21"/>
        <end position="1162"/>
    </location>
</feature>
<dbReference type="RefSeq" id="WP_341693217.1">
    <property type="nucleotide sequence ID" value="NZ_JBBYHS010000012.1"/>
</dbReference>
<keyword evidence="8" id="KW-1185">Reference proteome</keyword>
<feature type="domain" description="DUF7619" evidence="6">
    <location>
        <begin position="941"/>
        <end position="1072"/>
    </location>
</feature>
<proteinExistence type="predicted"/>
<keyword evidence="2 4" id="KW-0732">Signal</keyword>